<dbReference type="GO" id="GO:0005737">
    <property type="term" value="C:cytoplasm"/>
    <property type="evidence" value="ECO:0007669"/>
    <property type="project" value="TreeGrafter"/>
</dbReference>
<sequence>MGKISPVTAKYIIHTNIDIEGVVDRPDIIGAIFGQTEGLLGAELELRELQKSGRIGRIEVNTETRNGKTSGSIVLPSSLDKTETAIVGAALEIIQRIGPCNAKLQRISKRNMVIDRAKELLKNMMGTVIPDSQELTDEVASAVRVMEIEEYGKDRLPAGPAIDESDEVLVVEGRADVLNLLKHGFKNAIAMNGTSVPETIIELAKQKVIIAFVDGDRGGNLIIKELTGVADIDYVTKAPDGKEVEEITKKEIHKALRSKISGEQAKLEFAKDVEKLSPSFVRRPQPPFRRPMPQSGYHVPRPTTGFVPNGSRSAITLTDEQKKIFKKMLDDLVGTRGAQVIDSHYSVLGKVPISELQSALKSMNNVYAVVMDGPVDRTIVESSEGSNVKFVVGMESKVRPNETRIGIVTAGDL</sequence>
<keyword evidence="5" id="KW-0235">DNA replication</keyword>
<dbReference type="GO" id="GO:0008143">
    <property type="term" value="F:poly(A) binding"/>
    <property type="evidence" value="ECO:0007669"/>
    <property type="project" value="InterPro"/>
</dbReference>
<evidence type="ECO:0000256" key="3">
    <source>
        <dbReference type="ARBA" id="ARBA00022679"/>
    </source>
</evidence>
<evidence type="ECO:0000256" key="8">
    <source>
        <dbReference type="ARBA" id="ARBA00023163"/>
    </source>
</evidence>
<evidence type="ECO:0000313" key="12">
    <source>
        <dbReference type="Proteomes" id="UP000034324"/>
    </source>
</evidence>
<dbReference type="InterPro" id="IPR034154">
    <property type="entry name" value="TOPRIM_DnaG/twinkle"/>
</dbReference>
<proteinExistence type="inferred from homology"/>
<evidence type="ECO:0000256" key="5">
    <source>
        <dbReference type="ARBA" id="ARBA00022705"/>
    </source>
</evidence>
<dbReference type="GO" id="GO:0000428">
    <property type="term" value="C:DNA-directed RNA polymerase complex"/>
    <property type="evidence" value="ECO:0007669"/>
    <property type="project" value="UniProtKB-KW"/>
</dbReference>
<evidence type="ECO:0000256" key="9">
    <source>
        <dbReference type="SAM" id="MobiDB-lite"/>
    </source>
</evidence>
<reference evidence="11 12" key="1">
    <citation type="journal article" date="2015" name="Nature">
        <title>rRNA introns, odd ribosomes, and small enigmatic genomes across a large radiation of phyla.</title>
        <authorList>
            <person name="Brown C.T."/>
            <person name="Hug L.A."/>
            <person name="Thomas B.C."/>
            <person name="Sharon I."/>
            <person name="Castelle C.J."/>
            <person name="Singh A."/>
            <person name="Wilkins M.J."/>
            <person name="Williams K.H."/>
            <person name="Banfield J.F."/>
        </authorList>
    </citation>
    <scope>NUCLEOTIDE SEQUENCE [LARGE SCALE GENOMIC DNA]</scope>
</reference>
<keyword evidence="8" id="KW-0804">Transcription</keyword>
<gene>
    <name evidence="11" type="ORF">US99_C0072G0005</name>
</gene>
<evidence type="ECO:0000256" key="1">
    <source>
        <dbReference type="ARBA" id="ARBA00022478"/>
    </source>
</evidence>
<dbReference type="Proteomes" id="UP000034324">
    <property type="component" value="Unassembled WGS sequence"/>
</dbReference>
<dbReference type="Gene3D" id="3.40.1360.10">
    <property type="match status" value="1"/>
</dbReference>
<dbReference type="InterPro" id="IPR050219">
    <property type="entry name" value="DnaG_primase"/>
</dbReference>
<name>A0A0G0MRW1_9BACT</name>
<evidence type="ECO:0000256" key="6">
    <source>
        <dbReference type="ARBA" id="ARBA00022723"/>
    </source>
</evidence>
<organism evidence="11 12">
    <name type="scientific">Candidatus Daviesbacteria bacterium GW2011_GWF2_38_6</name>
    <dbReference type="NCBI Taxonomy" id="1618432"/>
    <lineage>
        <taxon>Bacteria</taxon>
        <taxon>Candidatus Daviesiibacteriota</taxon>
    </lineage>
</organism>
<dbReference type="AlphaFoldDB" id="A0A0G0MRW1"/>
<evidence type="ECO:0000256" key="2">
    <source>
        <dbReference type="ARBA" id="ARBA00022515"/>
    </source>
</evidence>
<dbReference type="GO" id="GO:1990077">
    <property type="term" value="C:primosome complex"/>
    <property type="evidence" value="ECO:0007669"/>
    <property type="project" value="UniProtKB-KW"/>
</dbReference>
<keyword evidence="4" id="KW-0548">Nucleotidyltransferase</keyword>
<dbReference type="SMART" id="SM00493">
    <property type="entry name" value="TOPRIM"/>
    <property type="match status" value="1"/>
</dbReference>
<dbReference type="Pfam" id="PF13662">
    <property type="entry name" value="Toprim_4"/>
    <property type="match status" value="1"/>
</dbReference>
<keyword evidence="1" id="KW-0240">DNA-directed RNA polymerase</keyword>
<evidence type="ECO:0000256" key="7">
    <source>
        <dbReference type="ARBA" id="ARBA00022842"/>
    </source>
</evidence>
<dbReference type="PANTHER" id="PTHR30313:SF2">
    <property type="entry name" value="DNA PRIMASE"/>
    <property type="match status" value="1"/>
</dbReference>
<dbReference type="SUPFAM" id="SSF56731">
    <property type="entry name" value="DNA primase core"/>
    <property type="match status" value="1"/>
</dbReference>
<dbReference type="PANTHER" id="PTHR30313">
    <property type="entry name" value="DNA PRIMASE"/>
    <property type="match status" value="1"/>
</dbReference>
<accession>A0A0G0MRW1</accession>
<dbReference type="EMBL" id="LBVC01000072">
    <property type="protein sequence ID" value="KKQ76424.1"/>
    <property type="molecule type" value="Genomic_DNA"/>
</dbReference>
<evidence type="ECO:0000259" key="10">
    <source>
        <dbReference type="PROSITE" id="PS50880"/>
    </source>
</evidence>
<dbReference type="GO" id="GO:0046872">
    <property type="term" value="F:metal ion binding"/>
    <property type="evidence" value="ECO:0007669"/>
    <property type="project" value="UniProtKB-KW"/>
</dbReference>
<dbReference type="InterPro" id="IPR006171">
    <property type="entry name" value="TOPRIM_dom"/>
</dbReference>
<dbReference type="GO" id="GO:0006269">
    <property type="term" value="P:DNA replication, synthesis of primer"/>
    <property type="evidence" value="ECO:0007669"/>
    <property type="project" value="UniProtKB-KW"/>
</dbReference>
<evidence type="ECO:0000313" key="11">
    <source>
        <dbReference type="EMBL" id="KKQ76424.1"/>
    </source>
</evidence>
<comment type="caution">
    <text evidence="11">The sequence shown here is derived from an EMBL/GenBank/DDBJ whole genome shotgun (WGS) entry which is preliminary data.</text>
</comment>
<dbReference type="InterPro" id="IPR020607">
    <property type="entry name" value="Primase_DnaG_arc"/>
</dbReference>
<keyword evidence="3" id="KW-0808">Transferase</keyword>
<dbReference type="CDD" id="cd01029">
    <property type="entry name" value="TOPRIM_primases"/>
    <property type="match status" value="1"/>
</dbReference>
<dbReference type="GO" id="GO:0003899">
    <property type="term" value="F:DNA-directed RNA polymerase activity"/>
    <property type="evidence" value="ECO:0007669"/>
    <property type="project" value="InterPro"/>
</dbReference>
<dbReference type="PROSITE" id="PS50880">
    <property type="entry name" value="TOPRIM"/>
    <property type="match status" value="1"/>
</dbReference>
<dbReference type="GO" id="GO:0000178">
    <property type="term" value="C:exosome (RNase complex)"/>
    <property type="evidence" value="ECO:0007669"/>
    <property type="project" value="InterPro"/>
</dbReference>
<dbReference type="PATRIC" id="fig|1618432.3.peg.861"/>
<keyword evidence="2" id="KW-0639">Primosome</keyword>
<keyword evidence="6" id="KW-0479">Metal-binding</keyword>
<dbReference type="HAMAP" id="MF_00007">
    <property type="entry name" value="DNA_primase_DnaG_arc"/>
    <property type="match status" value="1"/>
</dbReference>
<feature type="region of interest" description="Disordered" evidence="9">
    <location>
        <begin position="280"/>
        <end position="305"/>
    </location>
</feature>
<protein>
    <recommendedName>
        <fullName evidence="10">Toprim domain-containing protein</fullName>
    </recommendedName>
</protein>
<feature type="domain" description="Toprim" evidence="10">
    <location>
        <begin position="166"/>
        <end position="250"/>
    </location>
</feature>
<evidence type="ECO:0000256" key="4">
    <source>
        <dbReference type="ARBA" id="ARBA00022695"/>
    </source>
</evidence>
<dbReference type="NCBIfam" id="NF003108">
    <property type="entry name" value="PRK04031.1-1"/>
    <property type="match status" value="1"/>
</dbReference>
<keyword evidence="7" id="KW-0460">Magnesium</keyword>